<accession>A0ABQ9ZWU0</accession>
<organism evidence="2 3">
    <name type="scientific">Daphnia magna</name>
    <dbReference type="NCBI Taxonomy" id="35525"/>
    <lineage>
        <taxon>Eukaryota</taxon>
        <taxon>Metazoa</taxon>
        <taxon>Ecdysozoa</taxon>
        <taxon>Arthropoda</taxon>
        <taxon>Crustacea</taxon>
        <taxon>Branchiopoda</taxon>
        <taxon>Diplostraca</taxon>
        <taxon>Cladocera</taxon>
        <taxon>Anomopoda</taxon>
        <taxon>Daphniidae</taxon>
        <taxon>Daphnia</taxon>
    </lineage>
</organism>
<reference evidence="2 3" key="1">
    <citation type="journal article" date="2023" name="Nucleic Acids Res.">
        <title>The hologenome of Daphnia magna reveals possible DNA methylation and microbiome-mediated evolution of the host genome.</title>
        <authorList>
            <person name="Chaturvedi A."/>
            <person name="Li X."/>
            <person name="Dhandapani V."/>
            <person name="Marshall H."/>
            <person name="Kissane S."/>
            <person name="Cuenca-Cambronero M."/>
            <person name="Asole G."/>
            <person name="Calvet F."/>
            <person name="Ruiz-Romero M."/>
            <person name="Marangio P."/>
            <person name="Guigo R."/>
            <person name="Rago D."/>
            <person name="Mirbahai L."/>
            <person name="Eastwood N."/>
            <person name="Colbourne J.K."/>
            <person name="Zhou J."/>
            <person name="Mallon E."/>
            <person name="Orsini L."/>
        </authorList>
    </citation>
    <scope>NUCLEOTIDE SEQUENCE [LARGE SCALE GENOMIC DNA]</scope>
    <source>
        <strain evidence="2">LRV0_1</strain>
    </source>
</reference>
<proteinExistence type="predicted"/>
<evidence type="ECO:0000313" key="2">
    <source>
        <dbReference type="EMBL" id="KAK4017372.1"/>
    </source>
</evidence>
<dbReference type="EMBL" id="JAOYFB010000006">
    <property type="protein sequence ID" value="KAK4017372.1"/>
    <property type="molecule type" value="Genomic_DNA"/>
</dbReference>
<keyword evidence="3" id="KW-1185">Reference proteome</keyword>
<protein>
    <submittedName>
        <fullName evidence="2">Uncharacterized protein</fullName>
    </submittedName>
</protein>
<sequence length="506" mass="57726">MASGNDTKKCVLHVDSKVAYNEKGILLFNEKSLEKCKKAQTVYESRGSSKYKAVQLPMVPDGCSGYHVKCYSSYTSVSKQEISAAQPSHEHVDLNGIGGYSDETHPSSQSGTDVADRTLRSGTKASTSSVNTRTGVFEKKCLFCDKSKKNYRKELLQLCSTLSFQEGVTKDALAVENAALLRKIHKIDFVAKEVRYHNSCRTELSDKAKSINKKKENEKKVFFGRDWCSRESTVRGPYQKVISYTLHGDAKNASIFNRCYSLLRDISLTAQRDYPGWIIRIYHDIPDGRGPAKEAHDQLCQVYCQFDHVDLCSVPLLIERIGNNTTPVDPASLQRLNPRMFRYLVMLDPNADVFISRDVDSLIWRREVDAVEEWLRSNYTFHVMRHHTSHQSAILAGMWGAKIWQRRDLIEGLMRALIVSGQQQIKFQDQLSLVDIVWSIAKYDVMAHDTYGCQHEQLVRLSSLKVRPFPTRRDGRYYVGGAGHDLYPDKCPEVCRPPDHKDWEYC</sequence>
<comment type="caution">
    <text evidence="2">The sequence shown here is derived from an EMBL/GenBank/DDBJ whole genome shotgun (WGS) entry which is preliminary data.</text>
</comment>
<gene>
    <name evidence="2" type="ORF">OUZ56_032684</name>
</gene>
<name>A0ABQ9ZWU0_9CRUS</name>
<evidence type="ECO:0000256" key="1">
    <source>
        <dbReference type="SAM" id="MobiDB-lite"/>
    </source>
</evidence>
<feature type="region of interest" description="Disordered" evidence="1">
    <location>
        <begin position="93"/>
        <end position="128"/>
    </location>
</feature>
<dbReference type="Proteomes" id="UP001234178">
    <property type="component" value="Unassembled WGS sequence"/>
</dbReference>
<evidence type="ECO:0000313" key="3">
    <source>
        <dbReference type="Proteomes" id="UP001234178"/>
    </source>
</evidence>